<evidence type="ECO:0000256" key="5">
    <source>
        <dbReference type="ARBA" id="ARBA00023136"/>
    </source>
</evidence>
<comment type="cofactor">
    <cofactor evidence="6">
        <name>Zn(2+)</name>
        <dbReference type="ChEBI" id="CHEBI:29105"/>
    </cofactor>
</comment>
<feature type="transmembrane region" description="Helical" evidence="7">
    <location>
        <begin position="116"/>
        <end position="133"/>
    </location>
</feature>
<dbReference type="Proteomes" id="UP000294853">
    <property type="component" value="Chromosome"/>
</dbReference>
<evidence type="ECO:0000256" key="6">
    <source>
        <dbReference type="PIRSR" id="PIRSR608901-2"/>
    </source>
</evidence>
<keyword evidence="2 7" id="KW-0812">Transmembrane</keyword>
<evidence type="ECO:0000256" key="2">
    <source>
        <dbReference type="ARBA" id="ARBA00022692"/>
    </source>
</evidence>
<keyword evidence="5 7" id="KW-0472">Membrane</keyword>
<dbReference type="GO" id="GO:0016020">
    <property type="term" value="C:membrane"/>
    <property type="evidence" value="ECO:0007669"/>
    <property type="project" value="UniProtKB-SubCell"/>
</dbReference>
<feature type="binding site" evidence="6">
    <location>
        <position position="235"/>
    </location>
    <ligand>
        <name>Zn(2+)</name>
        <dbReference type="ChEBI" id="CHEBI:29105"/>
        <note>catalytic</note>
    </ligand>
</feature>
<dbReference type="RefSeq" id="WP_135268691.1">
    <property type="nucleotide sequence ID" value="NZ_CP038436.1"/>
</dbReference>
<dbReference type="GO" id="GO:0006672">
    <property type="term" value="P:ceramide metabolic process"/>
    <property type="evidence" value="ECO:0007669"/>
    <property type="project" value="InterPro"/>
</dbReference>
<feature type="transmembrane region" description="Helical" evidence="7">
    <location>
        <begin position="196"/>
        <end position="217"/>
    </location>
</feature>
<reference evidence="8 9" key="1">
    <citation type="submission" date="2019-03" db="EMBL/GenBank/DDBJ databases">
        <title>Three New Species of Nocardioides, Nocardioides euryhalodurans sp. nov., Nocardioides seonyuensis sp. nov. and Nocardioides eburneoflavus sp. nov. Iolated from Soil.</title>
        <authorList>
            <person name="Roh S.G."/>
            <person name="Lee C."/>
            <person name="Kim M.-K."/>
            <person name="Kim S.B."/>
        </authorList>
    </citation>
    <scope>NUCLEOTIDE SEQUENCE [LARGE SCALE GENOMIC DNA]</scope>
    <source>
        <strain evidence="8 9">MMS17-SY207-3</strain>
    </source>
</reference>
<evidence type="ECO:0000256" key="3">
    <source>
        <dbReference type="ARBA" id="ARBA00022801"/>
    </source>
</evidence>
<comment type="subcellular location">
    <subcellularLocation>
        <location evidence="1">Membrane</location>
        <topology evidence="1">Multi-pass membrane protein</topology>
    </subcellularLocation>
</comment>
<dbReference type="Pfam" id="PF05875">
    <property type="entry name" value="Ceramidase"/>
    <property type="match status" value="1"/>
</dbReference>
<keyword evidence="4 7" id="KW-1133">Transmembrane helix</keyword>
<dbReference type="EMBL" id="CP038436">
    <property type="protein sequence ID" value="QBX56706.1"/>
    <property type="molecule type" value="Genomic_DNA"/>
</dbReference>
<feature type="transmembrane region" description="Helical" evidence="7">
    <location>
        <begin position="140"/>
        <end position="158"/>
    </location>
</feature>
<dbReference type="InterPro" id="IPR008901">
    <property type="entry name" value="ACER"/>
</dbReference>
<feature type="transmembrane region" description="Helical" evidence="7">
    <location>
        <begin position="83"/>
        <end position="104"/>
    </location>
</feature>
<dbReference type="AlphaFoldDB" id="A0A4P7IHB3"/>
<evidence type="ECO:0000256" key="4">
    <source>
        <dbReference type="ARBA" id="ARBA00022989"/>
    </source>
</evidence>
<dbReference type="KEGG" id="nsn:EXE58_15395"/>
<evidence type="ECO:0000313" key="8">
    <source>
        <dbReference type="EMBL" id="QBX56706.1"/>
    </source>
</evidence>
<feature type="transmembrane region" description="Helical" evidence="7">
    <location>
        <begin position="164"/>
        <end position="189"/>
    </location>
</feature>
<keyword evidence="9" id="KW-1185">Reference proteome</keyword>
<feature type="transmembrane region" description="Helical" evidence="7">
    <location>
        <begin position="54"/>
        <end position="71"/>
    </location>
</feature>
<keyword evidence="6" id="KW-0862">Zinc</keyword>
<keyword evidence="3" id="KW-0378">Hydrolase</keyword>
<organism evidence="8 9">
    <name type="scientific">Nocardioides seonyuensis</name>
    <dbReference type="NCBI Taxonomy" id="2518371"/>
    <lineage>
        <taxon>Bacteria</taxon>
        <taxon>Bacillati</taxon>
        <taxon>Actinomycetota</taxon>
        <taxon>Actinomycetes</taxon>
        <taxon>Propionibacteriales</taxon>
        <taxon>Nocardioidaceae</taxon>
        <taxon>Nocardioides</taxon>
    </lineage>
</organism>
<feature type="transmembrane region" description="Helical" evidence="7">
    <location>
        <begin position="232"/>
        <end position="250"/>
    </location>
</feature>
<dbReference type="GO" id="GO:0046872">
    <property type="term" value="F:metal ion binding"/>
    <property type="evidence" value="ECO:0007669"/>
    <property type="project" value="UniProtKB-KW"/>
</dbReference>
<dbReference type="GO" id="GO:0016811">
    <property type="term" value="F:hydrolase activity, acting on carbon-nitrogen (but not peptide) bonds, in linear amides"/>
    <property type="evidence" value="ECO:0007669"/>
    <property type="project" value="InterPro"/>
</dbReference>
<accession>A0A4P7IHB3</accession>
<dbReference type="OrthoDB" id="326451at2"/>
<name>A0A4P7IHB3_9ACTN</name>
<evidence type="ECO:0008006" key="10">
    <source>
        <dbReference type="Google" id="ProtNLM"/>
    </source>
</evidence>
<feature type="binding site" evidence="6">
    <location>
        <position position="103"/>
    </location>
    <ligand>
        <name>Zn(2+)</name>
        <dbReference type="ChEBI" id="CHEBI:29105"/>
        <note>catalytic</note>
    </ligand>
</feature>
<evidence type="ECO:0000256" key="1">
    <source>
        <dbReference type="ARBA" id="ARBA00004141"/>
    </source>
</evidence>
<evidence type="ECO:0000313" key="9">
    <source>
        <dbReference type="Proteomes" id="UP000294853"/>
    </source>
</evidence>
<keyword evidence="6" id="KW-0479">Metal-binding</keyword>
<protein>
    <recommendedName>
        <fullName evidence="10">Ceramidase</fullName>
    </recommendedName>
</protein>
<sequence>MHSRPFLVTAAVALTSVALLAAAITLGWLGPDVGRGANFCEAARDGLLKQPANTLSNAGFVVAGLLVAWHARTRTPGQVMSTSLATSYACVVVLLGPASAAMHATQSAWGGHLDMLSMYLVAGFAASYAWVRWARRGSRAFAVAYLACLLACELAGLWSEPIPVFLYAGNVAFGSLLVAAVVLETALWLRAETQRSIGFGFAALGALLVAFTIWVLSQNGWCDPHSLVQGHAAWHLLCAVAAYFLARLYASERRV</sequence>
<gene>
    <name evidence="8" type="ORF">EXE58_15395</name>
</gene>
<feature type="binding site" evidence="6">
    <location>
        <position position="231"/>
    </location>
    <ligand>
        <name>Zn(2+)</name>
        <dbReference type="ChEBI" id="CHEBI:29105"/>
        <note>catalytic</note>
    </ligand>
</feature>
<proteinExistence type="predicted"/>
<evidence type="ECO:0000256" key="7">
    <source>
        <dbReference type="SAM" id="Phobius"/>
    </source>
</evidence>